<accession>A0A1G5SHY9</accession>
<name>A0A1G5SHY9_9PROT</name>
<gene>
    <name evidence="1" type="ORF">NSMM_800017</name>
</gene>
<dbReference type="InterPro" id="IPR009387">
    <property type="entry name" value="HigB-2"/>
</dbReference>
<evidence type="ECO:0000313" key="2">
    <source>
        <dbReference type="Proteomes" id="UP000198729"/>
    </source>
</evidence>
<dbReference type="AlphaFoldDB" id="A0A1G5SHY9"/>
<dbReference type="Proteomes" id="UP000198729">
    <property type="component" value="Unassembled WGS sequence"/>
</dbReference>
<reference evidence="1 2" key="1">
    <citation type="submission" date="2016-10" db="EMBL/GenBank/DDBJ databases">
        <authorList>
            <person name="de Groot N.N."/>
        </authorList>
    </citation>
    <scope>NUCLEOTIDE SEQUENCE [LARGE SCALE GENOMIC DNA]</scope>
    <source>
        <strain evidence="1">1</strain>
    </source>
</reference>
<dbReference type="EMBL" id="FMWO01000092">
    <property type="protein sequence ID" value="SCZ86823.1"/>
    <property type="molecule type" value="Genomic_DNA"/>
</dbReference>
<dbReference type="PIRSF" id="PIRSF039032">
    <property type="entry name" value="HigB-2"/>
    <property type="match status" value="1"/>
</dbReference>
<protein>
    <submittedName>
        <fullName evidence="1">RelE-like cytotoxic translational repressor of toxin-antitoxin stability system</fullName>
    </submittedName>
</protein>
<evidence type="ECO:0000313" key="1">
    <source>
        <dbReference type="EMBL" id="SCZ86823.1"/>
    </source>
</evidence>
<keyword evidence="2" id="KW-1185">Reference proteome</keyword>
<dbReference type="RefSeq" id="WP_218121135.1">
    <property type="nucleotide sequence ID" value="NZ_FMWO01000092.1"/>
</dbReference>
<proteinExistence type="predicted"/>
<organism evidence="1 2">
    <name type="scientific">Nitrosomonas mobilis</name>
    <dbReference type="NCBI Taxonomy" id="51642"/>
    <lineage>
        <taxon>Bacteria</taxon>
        <taxon>Pseudomonadati</taxon>
        <taxon>Pseudomonadota</taxon>
        <taxon>Betaproteobacteria</taxon>
        <taxon>Nitrosomonadales</taxon>
        <taxon>Nitrosomonadaceae</taxon>
        <taxon>Nitrosomonas</taxon>
    </lineage>
</organism>
<dbReference type="STRING" id="51642.NSMM_800017"/>
<sequence length="123" mass="13821">MTYNKAMKVRPITVVELPSFLNLSRLVWTDGERAELIDYVARNPESGDLIPGTGGVRKLRWSRAGIGKRGGARVVYFYCHADAPIYMLLAYAKAVSTDLTLDQKQQVRKLTVLLKERHSVKGD</sequence>